<protein>
    <submittedName>
        <fullName evidence="5">Endonuclease/exonuclease/phosphatase</fullName>
    </submittedName>
</protein>
<feature type="domain" description="Inositol polyphosphate-related phosphatase" evidence="4">
    <location>
        <begin position="327"/>
        <end position="596"/>
    </location>
</feature>
<feature type="region of interest" description="Disordered" evidence="3">
    <location>
        <begin position="637"/>
        <end position="681"/>
    </location>
</feature>
<dbReference type="GO" id="GO:0034485">
    <property type="term" value="F:phosphatidylinositol-3,4,5-trisphosphate 5-phosphatase activity"/>
    <property type="evidence" value="ECO:0007669"/>
    <property type="project" value="TreeGrafter"/>
</dbReference>
<reference evidence="5 6" key="1">
    <citation type="journal article" date="2016" name="Sci. Rep.">
        <title>The genome sequence of the outbreeding globe artichoke constructed de novo incorporating a phase-aware low-pass sequencing strategy of F1 progeny.</title>
        <authorList>
            <person name="Scaglione D."/>
            <person name="Reyes-Chin-Wo S."/>
            <person name="Acquadro A."/>
            <person name="Froenicke L."/>
            <person name="Portis E."/>
            <person name="Beitel C."/>
            <person name="Tirone M."/>
            <person name="Mauro R."/>
            <person name="Lo Monaco A."/>
            <person name="Mauromicale G."/>
            <person name="Faccioli P."/>
            <person name="Cattivelli L."/>
            <person name="Rieseberg L."/>
            <person name="Michelmore R."/>
            <person name="Lanteri S."/>
        </authorList>
    </citation>
    <scope>NUCLEOTIDE SEQUENCE [LARGE SCALE GENOMIC DNA]</scope>
    <source>
        <strain evidence="5">2C</strain>
    </source>
</reference>
<evidence type="ECO:0000256" key="2">
    <source>
        <dbReference type="ARBA" id="ARBA00022801"/>
    </source>
</evidence>
<keyword evidence="2" id="KW-0378">Hydrolase</keyword>
<organism evidence="5 6">
    <name type="scientific">Cynara cardunculus var. scolymus</name>
    <name type="common">Globe artichoke</name>
    <name type="synonym">Cynara scolymus</name>
    <dbReference type="NCBI Taxonomy" id="59895"/>
    <lineage>
        <taxon>Eukaryota</taxon>
        <taxon>Viridiplantae</taxon>
        <taxon>Streptophyta</taxon>
        <taxon>Embryophyta</taxon>
        <taxon>Tracheophyta</taxon>
        <taxon>Spermatophyta</taxon>
        <taxon>Magnoliopsida</taxon>
        <taxon>eudicotyledons</taxon>
        <taxon>Gunneridae</taxon>
        <taxon>Pentapetalae</taxon>
        <taxon>asterids</taxon>
        <taxon>campanulids</taxon>
        <taxon>Asterales</taxon>
        <taxon>Asteraceae</taxon>
        <taxon>Carduoideae</taxon>
        <taxon>Cardueae</taxon>
        <taxon>Carduinae</taxon>
        <taxon>Cynara</taxon>
    </lineage>
</organism>
<feature type="compositionally biased region" description="Acidic residues" evidence="3">
    <location>
        <begin position="39"/>
        <end position="57"/>
    </location>
</feature>
<sequence length="798" mass="90295">MNQQRHRPPSKNQLPQHFWPKNVIRKWLNRSAKSSEYSADPEDDDSSCDSEGEEESCDWPKESRIKDKQGDEFQNGPKGAFPRSRRRKSETCRAQYIEAKELKVSANTWNVGGKFPPEDLDIKHWLNVDNPSDIYVIGFQEIIQLNAANIFGTEDNRPIPVWENIIRGALNRVQLETTKFKCYSNPPSPSRFQPSDDAPNIEDEVVLDSDSEGEEEIHPFNEESNFDELMDGPAGLNVKMSMETSDSNDNLLASMQAKGNLERRFSSPKRLDRVNCFPTEDSEENVKASAPANSRKLTRILSGTERIGLCWPEPPLDLLAQCVSERPNTLKTVKSFKASKSFRNYSTFKSYMNTDNRVIPEEVFLAELELDSAMYRKRRSPYVRIVSKQMVGIFITVWVRRRLRKYIQNVHVSAVGVGAMGCIGNKGSISVRMSIYQTFFCFICSHLTSGERDADKVKRNADVHEIHKWTRFSSISNSTLPERIYNHDRIIWLGDLNYRLNTSYEGARELISKNDWPKLLECDQLMRELKKGRVFDGWSEGVLDFPPTYKYEQNSEKYCGEDPKGVRQLSYRRTENKLSDHRPVTATYMIEVEVFSPRKLQKALTITNAEIENDGIIAELGVDGEIKCLRLTERRRRRGGESTGDYNDERRREQWGVRGDTGASSGEADEEEKRRRAPAAARAVGRWRGHRREQWGVGESEDCVAGEDGLGKEETSENFVVHGGTPIGNTLGNGYHKVAGEDGLGKEETSENSVVHGGTPIGNTLSNGYHKVAGEDGLGKEETSENSVVPGGTPIVVI</sequence>
<dbReference type="InterPro" id="IPR045849">
    <property type="entry name" value="IP5P_plant"/>
</dbReference>
<dbReference type="SMART" id="SM00128">
    <property type="entry name" value="IPPc"/>
    <property type="match status" value="1"/>
</dbReference>
<dbReference type="Pfam" id="PF22669">
    <property type="entry name" value="Exo_endo_phos2"/>
    <property type="match status" value="2"/>
</dbReference>
<dbReference type="SUPFAM" id="SSF56219">
    <property type="entry name" value="DNase I-like"/>
    <property type="match status" value="1"/>
</dbReference>
<dbReference type="GO" id="GO:0046856">
    <property type="term" value="P:phosphatidylinositol dephosphorylation"/>
    <property type="evidence" value="ECO:0007669"/>
    <property type="project" value="InterPro"/>
</dbReference>
<keyword evidence="5" id="KW-0540">Nuclease</keyword>
<dbReference type="GO" id="GO:0004445">
    <property type="term" value="F:inositol-polyphosphate 5-phosphatase activity"/>
    <property type="evidence" value="ECO:0007669"/>
    <property type="project" value="InterPro"/>
</dbReference>
<dbReference type="PANTHER" id="PTHR45666:SF5">
    <property type="entry name" value="TYPE IV INOSITOL POLYPHOSPHATE 5-PHOSPHATASE 3"/>
    <property type="match status" value="1"/>
</dbReference>
<evidence type="ECO:0000313" key="6">
    <source>
        <dbReference type="Proteomes" id="UP000243975"/>
    </source>
</evidence>
<dbReference type="Proteomes" id="UP000243975">
    <property type="component" value="Unassembled WGS sequence"/>
</dbReference>
<dbReference type="GO" id="GO:0004439">
    <property type="term" value="F:phosphatidylinositol-4,5-bisphosphate 5-phosphatase activity"/>
    <property type="evidence" value="ECO:0007669"/>
    <property type="project" value="TreeGrafter"/>
</dbReference>
<name>A0A103YDS5_CYNCS</name>
<evidence type="ECO:0000259" key="4">
    <source>
        <dbReference type="SMART" id="SM00128"/>
    </source>
</evidence>
<keyword evidence="6" id="KW-1185">Reference proteome</keyword>
<dbReference type="Gramene" id="KVI07237">
    <property type="protein sequence ID" value="KVI07237"/>
    <property type="gene ID" value="Ccrd_014414"/>
</dbReference>
<dbReference type="GO" id="GO:0004519">
    <property type="term" value="F:endonuclease activity"/>
    <property type="evidence" value="ECO:0007669"/>
    <property type="project" value="UniProtKB-KW"/>
</dbReference>
<comment type="similarity">
    <text evidence="1">Belongs to the inositol polyphosphate 5-phosphatase family.</text>
</comment>
<gene>
    <name evidence="5" type="ORF">Ccrd_014414</name>
</gene>
<evidence type="ECO:0000256" key="3">
    <source>
        <dbReference type="SAM" id="MobiDB-lite"/>
    </source>
</evidence>
<dbReference type="PANTHER" id="PTHR45666">
    <property type="entry name" value="TYPE IV INOSITOL POLYPHOSPHATE 5-PHOSPHATASE 9"/>
    <property type="match status" value="1"/>
</dbReference>
<comment type="caution">
    <text evidence="5">The sequence shown here is derived from an EMBL/GenBank/DDBJ whole genome shotgun (WGS) entry which is preliminary data.</text>
</comment>
<dbReference type="InterPro" id="IPR036691">
    <property type="entry name" value="Endo/exonu/phosph_ase_sf"/>
</dbReference>
<keyword evidence="5" id="KW-0255">Endonuclease</keyword>
<dbReference type="OMA" id="PVWENII"/>
<dbReference type="AlphaFoldDB" id="A0A103YDS5"/>
<evidence type="ECO:0000256" key="1">
    <source>
        <dbReference type="ARBA" id="ARBA00010768"/>
    </source>
</evidence>
<proteinExistence type="inferred from homology"/>
<dbReference type="InterPro" id="IPR000300">
    <property type="entry name" value="IPPc"/>
</dbReference>
<evidence type="ECO:0000313" key="5">
    <source>
        <dbReference type="EMBL" id="KVI07237.1"/>
    </source>
</evidence>
<feature type="non-terminal residue" evidence="5">
    <location>
        <position position="798"/>
    </location>
</feature>
<dbReference type="EMBL" id="LEKV01001509">
    <property type="protein sequence ID" value="KVI07237.1"/>
    <property type="molecule type" value="Genomic_DNA"/>
</dbReference>
<feature type="region of interest" description="Disordered" evidence="3">
    <location>
        <begin position="32"/>
        <end position="87"/>
    </location>
</feature>
<feature type="compositionally biased region" description="Basic and acidic residues" evidence="3">
    <location>
        <begin position="58"/>
        <end position="71"/>
    </location>
</feature>
<accession>A0A103YDS5</accession>
<dbReference type="Gene3D" id="3.60.10.10">
    <property type="entry name" value="Endonuclease/exonuclease/phosphatase"/>
    <property type="match status" value="2"/>
</dbReference>
<dbReference type="STRING" id="59895.A0A103YDS5"/>